<dbReference type="GO" id="GO:0045881">
    <property type="term" value="P:positive regulation of sporulation resulting in formation of a cellular spore"/>
    <property type="evidence" value="ECO:0007669"/>
    <property type="project" value="TreeGrafter"/>
</dbReference>
<dbReference type="InterPro" id="IPR057240">
    <property type="entry name" value="ParB_dimer_C"/>
</dbReference>
<dbReference type="InterPro" id="IPR050336">
    <property type="entry name" value="Chromosome_partition/occlusion"/>
</dbReference>
<feature type="domain" description="ParB-like N-terminal" evidence="5">
    <location>
        <begin position="22"/>
        <end position="111"/>
    </location>
</feature>
<dbReference type="SUPFAM" id="SSF110849">
    <property type="entry name" value="ParB/Sulfiredoxin"/>
    <property type="match status" value="1"/>
</dbReference>
<comment type="similarity">
    <text evidence="2">Belongs to the ParB family.</text>
</comment>
<dbReference type="NCBIfam" id="TIGR00180">
    <property type="entry name" value="parB_part"/>
    <property type="match status" value="1"/>
</dbReference>
<dbReference type="PANTHER" id="PTHR33375:SF1">
    <property type="entry name" value="CHROMOSOME-PARTITIONING PROTEIN PARB-RELATED"/>
    <property type="match status" value="1"/>
</dbReference>
<dbReference type="InterPro" id="IPR041468">
    <property type="entry name" value="HTH_ParB/Spo0J"/>
</dbReference>
<evidence type="ECO:0000256" key="4">
    <source>
        <dbReference type="ARBA" id="ARBA00023125"/>
    </source>
</evidence>
<dbReference type="GO" id="GO:0007059">
    <property type="term" value="P:chromosome segregation"/>
    <property type="evidence" value="ECO:0007669"/>
    <property type="project" value="UniProtKB-KW"/>
</dbReference>
<dbReference type="GO" id="GO:0003677">
    <property type="term" value="F:DNA binding"/>
    <property type="evidence" value="ECO:0007669"/>
    <property type="project" value="UniProtKB-KW"/>
</dbReference>
<accession>A0A5D8Q997</accession>
<dbReference type="FunFam" id="3.90.1530.30:FF:000001">
    <property type="entry name" value="Chromosome partitioning protein ParB"/>
    <property type="match status" value="1"/>
</dbReference>
<reference evidence="6 7" key="1">
    <citation type="submission" date="2019-08" db="EMBL/GenBank/DDBJ databases">
        <title>Calorimonas adulescens gen. nov., sp. nov., an anaerobic thermophilic bacterium from Sakhalin hot spring.</title>
        <authorList>
            <person name="Khomyakova M.A."/>
            <person name="Merkel A.Y."/>
            <person name="Novikov A."/>
            <person name="Bonch-Osmolovskaya E.A."/>
            <person name="Slobodkin A.I."/>
        </authorList>
    </citation>
    <scope>NUCLEOTIDE SEQUENCE [LARGE SCALE GENOMIC DNA]</scope>
    <source>
        <strain evidence="6 7">A05MB</strain>
    </source>
</reference>
<evidence type="ECO:0000313" key="7">
    <source>
        <dbReference type="Proteomes" id="UP000322976"/>
    </source>
</evidence>
<comment type="caution">
    <text evidence="6">The sequence shown here is derived from an EMBL/GenBank/DDBJ whole genome shotgun (WGS) entry which is preliminary data.</text>
</comment>
<dbReference type="Gene3D" id="3.90.1530.30">
    <property type="match status" value="1"/>
</dbReference>
<dbReference type="FunFam" id="1.10.10.2830:FF:000001">
    <property type="entry name" value="Chromosome partitioning protein ParB"/>
    <property type="match status" value="1"/>
</dbReference>
<organism evidence="6 7">
    <name type="scientific">Calorimonas adulescens</name>
    <dbReference type="NCBI Taxonomy" id="2606906"/>
    <lineage>
        <taxon>Bacteria</taxon>
        <taxon>Bacillati</taxon>
        <taxon>Bacillota</taxon>
        <taxon>Clostridia</taxon>
        <taxon>Thermoanaerobacterales</taxon>
        <taxon>Thermoanaerobacteraceae</taxon>
        <taxon>Calorimonas</taxon>
    </lineage>
</organism>
<evidence type="ECO:0000256" key="1">
    <source>
        <dbReference type="ARBA" id="ARBA00004453"/>
    </source>
</evidence>
<dbReference type="SUPFAM" id="SSF109709">
    <property type="entry name" value="KorB DNA-binding domain-like"/>
    <property type="match status" value="1"/>
</dbReference>
<comment type="subcellular location">
    <subcellularLocation>
        <location evidence="1">Cytoplasm</location>
        <location evidence="1">Nucleoid</location>
    </subcellularLocation>
</comment>
<evidence type="ECO:0000256" key="2">
    <source>
        <dbReference type="ARBA" id="ARBA00006295"/>
    </source>
</evidence>
<dbReference type="GO" id="GO:0005694">
    <property type="term" value="C:chromosome"/>
    <property type="evidence" value="ECO:0007669"/>
    <property type="project" value="TreeGrafter"/>
</dbReference>
<dbReference type="CDD" id="cd16393">
    <property type="entry name" value="SPO0J_N"/>
    <property type="match status" value="1"/>
</dbReference>
<dbReference type="InterPro" id="IPR004437">
    <property type="entry name" value="ParB/RepB/Spo0J"/>
</dbReference>
<evidence type="ECO:0000259" key="5">
    <source>
        <dbReference type="SMART" id="SM00470"/>
    </source>
</evidence>
<dbReference type="GO" id="GO:0009295">
    <property type="term" value="C:nucleoid"/>
    <property type="evidence" value="ECO:0007669"/>
    <property type="project" value="UniProtKB-SubCell"/>
</dbReference>
<gene>
    <name evidence="6" type="ORF">FWJ32_12075</name>
</gene>
<dbReference type="Gene3D" id="1.10.10.2830">
    <property type="match status" value="1"/>
</dbReference>
<dbReference type="Proteomes" id="UP000322976">
    <property type="component" value="Unassembled WGS sequence"/>
</dbReference>
<keyword evidence="4" id="KW-0238">DNA-binding</keyword>
<dbReference type="Pfam" id="PF23552">
    <property type="entry name" value="ParB_C"/>
    <property type="match status" value="1"/>
</dbReference>
<dbReference type="EMBL" id="VTPS01000024">
    <property type="protein sequence ID" value="TZE80754.1"/>
    <property type="molecule type" value="Genomic_DNA"/>
</dbReference>
<name>A0A5D8Q997_9THEO</name>
<protein>
    <submittedName>
        <fullName evidence="6">ParB/RepB/Spo0J family partition protein</fullName>
    </submittedName>
</protein>
<dbReference type="AlphaFoldDB" id="A0A5D8Q997"/>
<dbReference type="InterPro" id="IPR036086">
    <property type="entry name" value="ParB/Sulfiredoxin_sf"/>
</dbReference>
<dbReference type="PANTHER" id="PTHR33375">
    <property type="entry name" value="CHROMOSOME-PARTITIONING PROTEIN PARB-RELATED"/>
    <property type="match status" value="1"/>
</dbReference>
<dbReference type="Pfam" id="PF17762">
    <property type="entry name" value="HTH_ParB"/>
    <property type="match status" value="1"/>
</dbReference>
<sequence>MRKGLGKGLQALIPETDTTPANEISIDEIIPNENQPRKDFDEEALASLTESVRQYGVLQPILVTPTDGGYRIVAGERRYRAAKAAGLEKIPAVVRTITEEEVMELALIENLQREDLNPIEEARAYRTLMEEYSLTQEEIAKIIGKSRPAIANSLRLLNLEPRVREFVEAGRLSAGHAKALLGVENPAKQYEVALKVMNEDLSVRETEKIVSKLVEQNRAKSKKTREVKKDPIIKNIEDRLEKALGTKVQINTGKKGGKIYIEYYSNEELERIIEVIGG</sequence>
<dbReference type="SMART" id="SM00470">
    <property type="entry name" value="ParB"/>
    <property type="match status" value="1"/>
</dbReference>
<dbReference type="InterPro" id="IPR003115">
    <property type="entry name" value="ParB_N"/>
</dbReference>
<dbReference type="Pfam" id="PF02195">
    <property type="entry name" value="ParB_N"/>
    <property type="match status" value="1"/>
</dbReference>
<keyword evidence="7" id="KW-1185">Reference proteome</keyword>
<keyword evidence="3" id="KW-0159">Chromosome partition</keyword>
<proteinExistence type="inferred from homology"/>
<evidence type="ECO:0000256" key="3">
    <source>
        <dbReference type="ARBA" id="ARBA00022829"/>
    </source>
</evidence>
<evidence type="ECO:0000313" key="6">
    <source>
        <dbReference type="EMBL" id="TZE80754.1"/>
    </source>
</evidence>
<dbReference type="RefSeq" id="WP_149546218.1">
    <property type="nucleotide sequence ID" value="NZ_VTPS01000024.1"/>
</dbReference>